<evidence type="ECO:0000259" key="9">
    <source>
        <dbReference type="Pfam" id="PF13813"/>
    </source>
</evidence>
<keyword evidence="4" id="KW-0808">Transferase</keyword>
<dbReference type="Proteomes" id="UP000636479">
    <property type="component" value="Unassembled WGS sequence"/>
</dbReference>
<keyword evidence="7 8" id="KW-0472">Membrane</keyword>
<dbReference type="OrthoDB" id="1077582at2759"/>
<evidence type="ECO:0000256" key="6">
    <source>
        <dbReference type="ARBA" id="ARBA00022989"/>
    </source>
</evidence>
<dbReference type="GO" id="GO:0006629">
    <property type="term" value="P:lipid metabolic process"/>
    <property type="evidence" value="ECO:0007669"/>
    <property type="project" value="InterPro"/>
</dbReference>
<dbReference type="GO" id="GO:0016020">
    <property type="term" value="C:membrane"/>
    <property type="evidence" value="ECO:0007669"/>
    <property type="project" value="UniProtKB-SubCell"/>
</dbReference>
<dbReference type="PROSITE" id="PS51257">
    <property type="entry name" value="PROKAR_LIPOPROTEIN"/>
    <property type="match status" value="1"/>
</dbReference>
<dbReference type="InterPro" id="IPR044851">
    <property type="entry name" value="Wax_synthase"/>
</dbReference>
<dbReference type="GeneID" id="59351290"/>
<dbReference type="PANTHER" id="PTHR31595:SF57">
    <property type="entry name" value="OS04G0481900 PROTEIN"/>
    <property type="match status" value="1"/>
</dbReference>
<comment type="caution">
    <text evidence="10">The sequence shown here is derived from an EMBL/GenBank/DDBJ whole genome shotgun (WGS) entry which is preliminary data.</text>
</comment>
<comment type="pathway">
    <text evidence="2">Secondary metabolite biosynthesis.</text>
</comment>
<gene>
    <name evidence="10" type="ORF">MIND_01227200</name>
</gene>
<evidence type="ECO:0000256" key="2">
    <source>
        <dbReference type="ARBA" id="ARBA00005179"/>
    </source>
</evidence>
<keyword evidence="11" id="KW-1185">Reference proteome</keyword>
<dbReference type="AlphaFoldDB" id="A0A8H6S658"/>
<dbReference type="Pfam" id="PF13813">
    <property type="entry name" value="MBOAT_2"/>
    <property type="match status" value="1"/>
</dbReference>
<comment type="similarity">
    <text evidence="3">Belongs to the wax synthase family.</text>
</comment>
<keyword evidence="5 8" id="KW-0812">Transmembrane</keyword>
<dbReference type="PANTHER" id="PTHR31595">
    <property type="entry name" value="LONG-CHAIN-ALCOHOL O-FATTY-ACYLTRANSFERASE 3-RELATED"/>
    <property type="match status" value="1"/>
</dbReference>
<evidence type="ECO:0000256" key="1">
    <source>
        <dbReference type="ARBA" id="ARBA00004141"/>
    </source>
</evidence>
<evidence type="ECO:0000256" key="8">
    <source>
        <dbReference type="SAM" id="Phobius"/>
    </source>
</evidence>
<proteinExistence type="inferred from homology"/>
<evidence type="ECO:0000256" key="7">
    <source>
        <dbReference type="ARBA" id="ARBA00023136"/>
    </source>
</evidence>
<organism evidence="10 11">
    <name type="scientific">Mycena indigotica</name>
    <dbReference type="NCBI Taxonomy" id="2126181"/>
    <lineage>
        <taxon>Eukaryota</taxon>
        <taxon>Fungi</taxon>
        <taxon>Dikarya</taxon>
        <taxon>Basidiomycota</taxon>
        <taxon>Agaricomycotina</taxon>
        <taxon>Agaricomycetes</taxon>
        <taxon>Agaricomycetidae</taxon>
        <taxon>Agaricales</taxon>
        <taxon>Marasmiineae</taxon>
        <taxon>Mycenaceae</taxon>
        <taxon>Mycena</taxon>
    </lineage>
</organism>
<evidence type="ECO:0000256" key="4">
    <source>
        <dbReference type="ARBA" id="ARBA00022679"/>
    </source>
</evidence>
<evidence type="ECO:0000313" key="11">
    <source>
        <dbReference type="Proteomes" id="UP000636479"/>
    </source>
</evidence>
<evidence type="ECO:0000313" key="10">
    <source>
        <dbReference type="EMBL" id="KAF7292015.1"/>
    </source>
</evidence>
<sequence>MAFKFAQGPALAWTVFYFCLTLAFLGLYACAVAAVLSPSPLALRWRIACFLPLVAITLATQKVSGHGLLGFHFSSGVWMSLFGAAEQVLVDPGRTRAAVERELGLRLEAVGTNQRMEWAAKLASGDAVGEKRLAASARKAEPPSKWLFALQRTLTALSALLVAELINVYNLSQTPALYKIHTRIASLPSLAGSFLVQRYANVLLFGVPLVLLTTVLPNAIGDVYMVMTGAETVNQRLEQLELPSRGSPIRVSSPMLLYSIRNFWGKWWHQRNRWFLTAHARWLAHRLLGLQRGTKASAYTQLFAVFFLSGTMHVLPEYGALGRWPPAGGGLRFFLLQAVGITLEDFAIRAGRRIYRAEIIRDTAWGWKIGGFLWLWTWLALTVPQWLDPLLHAGLYDPVFRSWVVLPLWNKFEGRI</sequence>
<name>A0A8H6S658_9AGAR</name>
<dbReference type="RefSeq" id="XP_037214742.1">
    <property type="nucleotide sequence ID" value="XM_037368774.1"/>
</dbReference>
<keyword evidence="6 8" id="KW-1133">Transmembrane helix</keyword>
<evidence type="ECO:0000256" key="3">
    <source>
        <dbReference type="ARBA" id="ARBA00007282"/>
    </source>
</evidence>
<comment type="subcellular location">
    <subcellularLocation>
        <location evidence="1">Membrane</location>
        <topology evidence="1">Multi-pass membrane protein</topology>
    </subcellularLocation>
</comment>
<feature type="domain" description="Wax synthase" evidence="9">
    <location>
        <begin position="252"/>
        <end position="335"/>
    </location>
</feature>
<accession>A0A8H6S658</accession>
<feature type="transmembrane region" description="Helical" evidence="8">
    <location>
        <begin position="12"/>
        <end position="36"/>
    </location>
</feature>
<dbReference type="InterPro" id="IPR032805">
    <property type="entry name" value="Wax_synthase_dom"/>
</dbReference>
<protein>
    <recommendedName>
        <fullName evidence="9">Wax synthase domain-containing protein</fullName>
    </recommendedName>
</protein>
<dbReference type="EMBL" id="JACAZF010000012">
    <property type="protein sequence ID" value="KAF7292015.1"/>
    <property type="molecule type" value="Genomic_DNA"/>
</dbReference>
<dbReference type="GO" id="GO:0008374">
    <property type="term" value="F:O-acyltransferase activity"/>
    <property type="evidence" value="ECO:0007669"/>
    <property type="project" value="InterPro"/>
</dbReference>
<reference evidence="10" key="1">
    <citation type="submission" date="2020-05" db="EMBL/GenBank/DDBJ databases">
        <title>Mycena genomes resolve the evolution of fungal bioluminescence.</title>
        <authorList>
            <person name="Tsai I.J."/>
        </authorList>
    </citation>
    <scope>NUCLEOTIDE SEQUENCE</scope>
    <source>
        <strain evidence="10">171206Taipei</strain>
    </source>
</reference>
<evidence type="ECO:0000256" key="5">
    <source>
        <dbReference type="ARBA" id="ARBA00022692"/>
    </source>
</evidence>